<dbReference type="AlphaFoldDB" id="A0AAF0C9I1"/>
<evidence type="ECO:0000256" key="3">
    <source>
        <dbReference type="ARBA" id="ARBA00022723"/>
    </source>
</evidence>
<keyword evidence="2" id="KW-0813">Transport</keyword>
<evidence type="ECO:0000256" key="2">
    <source>
        <dbReference type="ARBA" id="ARBA00022448"/>
    </source>
</evidence>
<dbReference type="InterPro" id="IPR052721">
    <property type="entry name" value="ET_Amicyanin"/>
</dbReference>
<keyword evidence="8" id="KW-0732">Signal</keyword>
<dbReference type="KEGG" id="tvd:SG34_002290"/>
<comment type="cofactor">
    <cofactor evidence="7">
        <name>Cu cation</name>
        <dbReference type="ChEBI" id="CHEBI:23378"/>
    </cofactor>
    <text evidence="7">Binds 1 copper ion per subunit.</text>
</comment>
<dbReference type="RefSeq" id="WP_044836694.1">
    <property type="nucleotide sequence ID" value="NZ_CP059733.1"/>
</dbReference>
<proteinExistence type="predicted"/>
<feature type="binding site" evidence="7">
    <location>
        <position position="95"/>
    </location>
    <ligand>
        <name>Cu cation</name>
        <dbReference type="ChEBI" id="CHEBI:23378"/>
    </ligand>
</feature>
<keyword evidence="6 7" id="KW-0186">Copper</keyword>
<feature type="domain" description="Blue (type 1) copper" evidence="9">
    <location>
        <begin position="23"/>
        <end position="105"/>
    </location>
</feature>
<evidence type="ECO:0000256" key="1">
    <source>
        <dbReference type="ARBA" id="ARBA00004418"/>
    </source>
</evidence>
<dbReference type="Gene3D" id="2.60.40.420">
    <property type="entry name" value="Cupredoxins - blue copper proteins"/>
    <property type="match status" value="1"/>
</dbReference>
<dbReference type="Proteomes" id="UP000032352">
    <property type="component" value="Chromosome"/>
</dbReference>
<dbReference type="InterPro" id="IPR008972">
    <property type="entry name" value="Cupredoxin"/>
</dbReference>
<name>A0AAF0C9I1_9GAMM</name>
<reference evidence="10 11" key="2">
    <citation type="journal article" date="2022" name="Mar. Drugs">
        <title>Bioassay-Guided Fractionation Leads to the Detection of Cholic Acid Generated by the Rare Thalassomonas sp.</title>
        <authorList>
            <person name="Pheiffer F."/>
            <person name="Schneider Y.K."/>
            <person name="Hansen E.H."/>
            <person name="Andersen J.H."/>
            <person name="Isaksson J."/>
            <person name="Busche T."/>
            <person name="R C."/>
            <person name="Kalinowski J."/>
            <person name="Zyl L.V."/>
            <person name="Trindade M."/>
        </authorList>
    </citation>
    <scope>NUCLEOTIDE SEQUENCE [LARGE SCALE GENOMIC DNA]</scope>
    <source>
        <strain evidence="10 11">XOM25</strain>
    </source>
</reference>
<organism evidence="10 11">
    <name type="scientific">Thalassomonas viridans</name>
    <dbReference type="NCBI Taxonomy" id="137584"/>
    <lineage>
        <taxon>Bacteria</taxon>
        <taxon>Pseudomonadati</taxon>
        <taxon>Pseudomonadota</taxon>
        <taxon>Gammaproteobacteria</taxon>
        <taxon>Alteromonadales</taxon>
        <taxon>Colwelliaceae</taxon>
        <taxon>Thalassomonas</taxon>
    </lineage>
</organism>
<dbReference type="GO" id="GO:0042597">
    <property type="term" value="C:periplasmic space"/>
    <property type="evidence" value="ECO:0007669"/>
    <property type="project" value="UniProtKB-SubCell"/>
</dbReference>
<accession>A0AAF0C9I1</accession>
<evidence type="ECO:0000256" key="6">
    <source>
        <dbReference type="ARBA" id="ARBA00023008"/>
    </source>
</evidence>
<sequence length="107" mass="12190">MRVITALAALGLLLLSSPGSAKQVEVEIYKMQFIPQQVVIAPGDTVIWRNKEKRQYHNVWFKQFTQEEPDYFFPGETFEQHFDKAGTYPYVCGPHPKMTGTVIVKAG</sequence>
<keyword evidence="3 7" id="KW-0479">Metal-binding</keyword>
<dbReference type="PRINTS" id="PR00155">
    <property type="entry name" value="AMICYANIN"/>
</dbReference>
<feature type="signal peptide" evidence="8">
    <location>
        <begin position="1"/>
        <end position="21"/>
    </location>
</feature>
<keyword evidence="4" id="KW-0574">Periplasm</keyword>
<dbReference type="PROSITE" id="PS00196">
    <property type="entry name" value="COPPER_BLUE"/>
    <property type="match status" value="1"/>
</dbReference>
<evidence type="ECO:0000313" key="11">
    <source>
        <dbReference type="Proteomes" id="UP000032352"/>
    </source>
</evidence>
<dbReference type="InterPro" id="IPR000923">
    <property type="entry name" value="BlueCu_1"/>
</dbReference>
<evidence type="ECO:0000256" key="7">
    <source>
        <dbReference type="PIRSR" id="PIRSR602386-1"/>
    </source>
</evidence>
<evidence type="ECO:0000256" key="5">
    <source>
        <dbReference type="ARBA" id="ARBA00022982"/>
    </source>
</evidence>
<dbReference type="PANTHER" id="PTHR36507">
    <property type="entry name" value="BLL1555 PROTEIN"/>
    <property type="match status" value="1"/>
</dbReference>
<evidence type="ECO:0000256" key="4">
    <source>
        <dbReference type="ARBA" id="ARBA00022764"/>
    </source>
</evidence>
<dbReference type="InterPro" id="IPR028871">
    <property type="entry name" value="BlueCu_1_BS"/>
</dbReference>
<reference evidence="10 11" key="1">
    <citation type="journal article" date="2015" name="Genome Announc.">
        <title>Draft Genome Sequences of Marine Isolates of Thalassomonas viridans and Thalassomonas actiniarum.</title>
        <authorList>
            <person name="Olonade I."/>
            <person name="van Zyl L.J."/>
            <person name="Trindade M."/>
        </authorList>
    </citation>
    <scope>NUCLEOTIDE SEQUENCE [LARGE SCALE GENOMIC DNA]</scope>
    <source>
        <strain evidence="10 11">XOM25</strain>
    </source>
</reference>
<keyword evidence="11" id="KW-1185">Reference proteome</keyword>
<gene>
    <name evidence="10" type="ORF">SG34_002290</name>
</gene>
<evidence type="ECO:0000259" key="9">
    <source>
        <dbReference type="Pfam" id="PF00127"/>
    </source>
</evidence>
<feature type="binding site" evidence="7">
    <location>
        <position position="92"/>
    </location>
    <ligand>
        <name>Cu cation</name>
        <dbReference type="ChEBI" id="CHEBI:23378"/>
    </ligand>
</feature>
<dbReference type="EMBL" id="CP059733">
    <property type="protein sequence ID" value="WDE05788.1"/>
    <property type="molecule type" value="Genomic_DNA"/>
</dbReference>
<dbReference type="PANTHER" id="PTHR36507:SF1">
    <property type="entry name" value="BLL1555 PROTEIN"/>
    <property type="match status" value="1"/>
</dbReference>
<dbReference type="GO" id="GO:0005507">
    <property type="term" value="F:copper ion binding"/>
    <property type="evidence" value="ECO:0007669"/>
    <property type="project" value="InterPro"/>
</dbReference>
<feature type="chain" id="PRO_5042089874" evidence="8">
    <location>
        <begin position="22"/>
        <end position="107"/>
    </location>
</feature>
<feature type="binding site" evidence="7">
    <location>
        <position position="57"/>
    </location>
    <ligand>
        <name>Cu cation</name>
        <dbReference type="ChEBI" id="CHEBI:23378"/>
    </ligand>
</feature>
<dbReference type="Pfam" id="PF00127">
    <property type="entry name" value="Copper-bind"/>
    <property type="match status" value="1"/>
</dbReference>
<protein>
    <submittedName>
        <fullName evidence="10">Cupredoxin domain-containing protein</fullName>
    </submittedName>
</protein>
<dbReference type="InterPro" id="IPR002386">
    <property type="entry name" value="Amicyanin/Pseudoazurin"/>
</dbReference>
<evidence type="ECO:0000256" key="8">
    <source>
        <dbReference type="SAM" id="SignalP"/>
    </source>
</evidence>
<keyword evidence="5" id="KW-0249">Electron transport</keyword>
<comment type="subcellular location">
    <subcellularLocation>
        <location evidence="1">Periplasm</location>
    </subcellularLocation>
</comment>
<evidence type="ECO:0000313" key="10">
    <source>
        <dbReference type="EMBL" id="WDE05788.1"/>
    </source>
</evidence>
<dbReference type="GO" id="GO:0009055">
    <property type="term" value="F:electron transfer activity"/>
    <property type="evidence" value="ECO:0007669"/>
    <property type="project" value="InterPro"/>
</dbReference>
<dbReference type="SUPFAM" id="SSF49503">
    <property type="entry name" value="Cupredoxins"/>
    <property type="match status" value="1"/>
</dbReference>